<evidence type="ECO:0000313" key="1">
    <source>
        <dbReference type="EMBL" id="KAF2891281.1"/>
    </source>
</evidence>
<keyword evidence="2" id="KW-1185">Reference proteome</keyword>
<protein>
    <submittedName>
        <fullName evidence="1">Uncharacterized protein</fullName>
    </submittedName>
</protein>
<proteinExistence type="predicted"/>
<organism evidence="1 2">
    <name type="scientific">Ignelater luminosus</name>
    <name type="common">Cucubano</name>
    <name type="synonym">Pyrophorus luminosus</name>
    <dbReference type="NCBI Taxonomy" id="2038154"/>
    <lineage>
        <taxon>Eukaryota</taxon>
        <taxon>Metazoa</taxon>
        <taxon>Ecdysozoa</taxon>
        <taxon>Arthropoda</taxon>
        <taxon>Hexapoda</taxon>
        <taxon>Insecta</taxon>
        <taxon>Pterygota</taxon>
        <taxon>Neoptera</taxon>
        <taxon>Endopterygota</taxon>
        <taxon>Coleoptera</taxon>
        <taxon>Polyphaga</taxon>
        <taxon>Elateriformia</taxon>
        <taxon>Elateroidea</taxon>
        <taxon>Elateridae</taxon>
        <taxon>Agrypninae</taxon>
        <taxon>Pyrophorini</taxon>
        <taxon>Ignelater</taxon>
    </lineage>
</organism>
<dbReference type="Proteomes" id="UP000801492">
    <property type="component" value="Unassembled WGS sequence"/>
</dbReference>
<reference evidence="1" key="1">
    <citation type="submission" date="2019-08" db="EMBL/GenBank/DDBJ databases">
        <title>The genome of the North American firefly Photinus pyralis.</title>
        <authorList>
            <consortium name="Photinus pyralis genome working group"/>
            <person name="Fallon T.R."/>
            <person name="Sander Lower S.E."/>
            <person name="Weng J.-K."/>
        </authorList>
    </citation>
    <scope>NUCLEOTIDE SEQUENCE</scope>
    <source>
        <strain evidence="1">TRF0915ILg1</strain>
        <tissue evidence="1">Whole body</tissue>
    </source>
</reference>
<name>A0A8K0CU40_IGNLU</name>
<feature type="non-terminal residue" evidence="1">
    <location>
        <position position="1"/>
    </location>
</feature>
<evidence type="ECO:0000313" key="2">
    <source>
        <dbReference type="Proteomes" id="UP000801492"/>
    </source>
</evidence>
<sequence length="134" mass="14707">MSLLEKYDAKLKSSLEGILNISLSRDAWLQSSLPVKMGGLGIRYSVNMATPCFLALLSSSLSYLESLLPTDIFFNTTTIIAETQKSLQEKDLSTRRDALNNDILQALRPAGVLCIREPPGCSRCDGKRPDGQTL</sequence>
<gene>
    <name evidence="1" type="ORF">ILUMI_14892</name>
</gene>
<dbReference type="AlphaFoldDB" id="A0A8K0CU40"/>
<dbReference type="EMBL" id="VTPC01034947">
    <property type="protein sequence ID" value="KAF2891281.1"/>
    <property type="molecule type" value="Genomic_DNA"/>
</dbReference>
<comment type="caution">
    <text evidence="1">The sequence shown here is derived from an EMBL/GenBank/DDBJ whole genome shotgun (WGS) entry which is preliminary data.</text>
</comment>
<accession>A0A8K0CU40</accession>